<evidence type="ECO:0000259" key="3">
    <source>
        <dbReference type="Pfam" id="PF11258"/>
    </source>
</evidence>
<reference evidence="5 6" key="1">
    <citation type="submission" date="2023-06" db="EMBL/GenBank/DDBJ databases">
        <title>SYSU T0a273.</title>
        <authorList>
            <person name="Gao L."/>
            <person name="Fang B.-Z."/>
            <person name="Li W.-J."/>
        </authorList>
    </citation>
    <scope>NUCLEOTIDE SEQUENCE [LARGE SCALE GENOMIC DNA]</scope>
    <source>
        <strain evidence="5 6">SYSU T0a273</strain>
    </source>
</reference>
<accession>A0AB35MGP7</accession>
<dbReference type="Proteomes" id="UP001172756">
    <property type="component" value="Unassembled WGS sequence"/>
</dbReference>
<evidence type="ECO:0000313" key="5">
    <source>
        <dbReference type="EMBL" id="MDN4482895.1"/>
    </source>
</evidence>
<sequence length="362" mass="38123">MRSTRVTSAVAAALALVGLAACAPATTDSSPQATVSVAPASATPTLPAAPEDPRPDVIWPLTGLDASDASAAELARPALSIKIENSAAARPQENLDQADVVFEEYVEAGISRLIAVYHSQMPDSVGPVRSMRPMDRNIMGSFGGPLVFSGAQGRFVTATVNSGQQVITQDIGSYGFYRTNDKAAPHNLHAYLDKILEQADTGMTAPDEQWAIAYPEETATAQVEGEPASQIDIHMSGYSNPSWSWDSGQARWLRSEGGSPHVTTAGTQLSATNVVMLWVTVEYTTGSATSSVPETLVAGKKGSGYVVSGDRTIAITWSKAGQYEPFVLTTEAGDPVALMPGQTWFELIPNKGVGHPTSIDIS</sequence>
<gene>
    <name evidence="5" type="ORF">QQ002_05000</name>
</gene>
<dbReference type="SUPFAM" id="SSF159774">
    <property type="entry name" value="YerB-like"/>
    <property type="match status" value="1"/>
</dbReference>
<feature type="region of interest" description="Disordered" evidence="1">
    <location>
        <begin position="28"/>
        <end position="57"/>
    </location>
</feature>
<dbReference type="InterPro" id="IPR035328">
    <property type="entry name" value="DUF3048_C"/>
</dbReference>
<evidence type="ECO:0000259" key="4">
    <source>
        <dbReference type="Pfam" id="PF17479"/>
    </source>
</evidence>
<dbReference type="AlphaFoldDB" id="A0AB35MGP7"/>
<dbReference type="EMBL" id="JAUHQB010000002">
    <property type="protein sequence ID" value="MDN4482895.1"/>
    <property type="molecule type" value="Genomic_DNA"/>
</dbReference>
<dbReference type="PROSITE" id="PS51257">
    <property type="entry name" value="PROKAR_LIPOPROTEIN"/>
    <property type="match status" value="1"/>
</dbReference>
<feature type="domain" description="DUF3048" evidence="4">
    <location>
        <begin position="231"/>
        <end position="344"/>
    </location>
</feature>
<organism evidence="5 6">
    <name type="scientific">Demequina lignilytica</name>
    <dbReference type="NCBI Taxonomy" id="3051663"/>
    <lineage>
        <taxon>Bacteria</taxon>
        <taxon>Bacillati</taxon>
        <taxon>Actinomycetota</taxon>
        <taxon>Actinomycetes</taxon>
        <taxon>Micrococcales</taxon>
        <taxon>Demequinaceae</taxon>
        <taxon>Demequina</taxon>
    </lineage>
</organism>
<feature type="signal peptide" evidence="2">
    <location>
        <begin position="1"/>
        <end position="23"/>
    </location>
</feature>
<feature type="compositionally biased region" description="Low complexity" evidence="1">
    <location>
        <begin position="38"/>
        <end position="49"/>
    </location>
</feature>
<feature type="chain" id="PRO_5044296429" evidence="2">
    <location>
        <begin position="24"/>
        <end position="362"/>
    </location>
</feature>
<protein>
    <submittedName>
        <fullName evidence="5">DUF3048 domain-containing protein</fullName>
    </submittedName>
</protein>
<name>A0AB35MGP7_9MICO</name>
<feature type="domain" description="DUF3048" evidence="3">
    <location>
        <begin position="61"/>
        <end position="201"/>
    </location>
</feature>
<dbReference type="InterPro" id="IPR023158">
    <property type="entry name" value="YerB-like_sf"/>
</dbReference>
<dbReference type="Pfam" id="PF11258">
    <property type="entry name" value="DUF3048"/>
    <property type="match status" value="1"/>
</dbReference>
<evidence type="ECO:0000256" key="1">
    <source>
        <dbReference type="SAM" id="MobiDB-lite"/>
    </source>
</evidence>
<dbReference type="InterPro" id="IPR021416">
    <property type="entry name" value="DUF3048_N"/>
</dbReference>
<keyword evidence="2" id="KW-0732">Signal</keyword>
<dbReference type="RefSeq" id="WP_301159888.1">
    <property type="nucleotide sequence ID" value="NZ_JAUHQB010000002.1"/>
</dbReference>
<dbReference type="Gene3D" id="3.50.90.10">
    <property type="entry name" value="YerB-like"/>
    <property type="match status" value="1"/>
</dbReference>
<evidence type="ECO:0000313" key="6">
    <source>
        <dbReference type="Proteomes" id="UP001172756"/>
    </source>
</evidence>
<comment type="caution">
    <text evidence="5">The sequence shown here is derived from an EMBL/GenBank/DDBJ whole genome shotgun (WGS) entry which is preliminary data.</text>
</comment>
<proteinExistence type="predicted"/>
<dbReference type="Pfam" id="PF17479">
    <property type="entry name" value="DUF3048_C"/>
    <property type="match status" value="1"/>
</dbReference>
<evidence type="ECO:0000256" key="2">
    <source>
        <dbReference type="SAM" id="SignalP"/>
    </source>
</evidence>